<evidence type="ECO:0000313" key="1">
    <source>
        <dbReference type="EMBL" id="MPM93868.1"/>
    </source>
</evidence>
<dbReference type="EMBL" id="VSSQ01040581">
    <property type="protein sequence ID" value="MPM93868.1"/>
    <property type="molecule type" value="Genomic_DNA"/>
</dbReference>
<organism evidence="1">
    <name type="scientific">bioreactor metagenome</name>
    <dbReference type="NCBI Taxonomy" id="1076179"/>
    <lineage>
        <taxon>unclassified sequences</taxon>
        <taxon>metagenomes</taxon>
        <taxon>ecological metagenomes</taxon>
    </lineage>
</organism>
<name>A0A645DXK8_9ZZZZ</name>
<sequence>MLVDPYYDVFQYQYSIQNSLVDQIEHQNEKDSGTFVPIYAALSRRLVLPETGEVIPFSKFDAGHLNYGISDPGRSEFNSLSDFYGDGNAVEVRIPWMLLNVRDPGTKNIIADWNQTGAITGQSADASYFGLYGTQQTQSVPFAEYRWESWDLPTYHERLKKSYAAIQAYFSELP</sequence>
<accession>A0A645DXK8</accession>
<reference evidence="1" key="1">
    <citation type="submission" date="2019-08" db="EMBL/GenBank/DDBJ databases">
        <authorList>
            <person name="Kucharzyk K."/>
            <person name="Murdoch R.W."/>
            <person name="Higgins S."/>
            <person name="Loffler F."/>
        </authorList>
    </citation>
    <scope>NUCLEOTIDE SEQUENCE</scope>
</reference>
<protein>
    <submittedName>
        <fullName evidence="1">Uncharacterized protein</fullName>
    </submittedName>
</protein>
<gene>
    <name evidence="1" type="ORF">SDC9_141010</name>
</gene>
<dbReference type="AlphaFoldDB" id="A0A645DXK8"/>
<proteinExistence type="predicted"/>
<comment type="caution">
    <text evidence="1">The sequence shown here is derived from an EMBL/GenBank/DDBJ whole genome shotgun (WGS) entry which is preliminary data.</text>
</comment>